<dbReference type="OrthoDB" id="5982381at2759"/>
<protein>
    <recommendedName>
        <fullName evidence="3">Integrase catalytic domain-containing protein</fullName>
    </recommendedName>
</protein>
<reference evidence="2" key="1">
    <citation type="journal article" date="2017" name="bioRxiv">
        <title>Comparative analysis of the genomes of Stylophora pistillata and Acropora digitifera provides evidence for extensive differences between species of corals.</title>
        <authorList>
            <person name="Voolstra C.R."/>
            <person name="Li Y."/>
            <person name="Liew Y.J."/>
            <person name="Baumgarten S."/>
            <person name="Zoccola D."/>
            <person name="Flot J.-F."/>
            <person name="Tambutte S."/>
            <person name="Allemand D."/>
            <person name="Aranda M."/>
        </authorList>
    </citation>
    <scope>NUCLEOTIDE SEQUENCE [LARGE SCALE GENOMIC DNA]</scope>
</reference>
<organism evidence="1 2">
    <name type="scientific">Stylophora pistillata</name>
    <name type="common">Smooth cauliflower coral</name>
    <dbReference type="NCBI Taxonomy" id="50429"/>
    <lineage>
        <taxon>Eukaryota</taxon>
        <taxon>Metazoa</taxon>
        <taxon>Cnidaria</taxon>
        <taxon>Anthozoa</taxon>
        <taxon>Hexacorallia</taxon>
        <taxon>Scleractinia</taxon>
        <taxon>Astrocoeniina</taxon>
        <taxon>Pocilloporidae</taxon>
        <taxon>Stylophora</taxon>
    </lineage>
</organism>
<dbReference type="Proteomes" id="UP000225706">
    <property type="component" value="Unassembled WGS sequence"/>
</dbReference>
<dbReference type="EMBL" id="LSMT01000700">
    <property type="protein sequence ID" value="PFX14995.1"/>
    <property type="molecule type" value="Genomic_DNA"/>
</dbReference>
<name>A0A2B4RFE1_STYPI</name>
<gene>
    <name evidence="1" type="ORF">AWC38_SpisGene20813</name>
</gene>
<dbReference type="InterPro" id="IPR036397">
    <property type="entry name" value="RNaseH_sf"/>
</dbReference>
<proteinExistence type="predicted"/>
<sequence length="499" mass="57234">MQDTPPTRRGILSTVSSVFDPLSLVAPFILGGEQILQELCRDGIGWDEEVPDKLKSEWEKWRAELPALEKLRVPRCHKPQDFHEVKNIELHHFSDACQKGYGQCSYIRLVDEENRVHCSLVMGKSHVMPLKPVTIPRLELTATVVSSERSCMLRKELDYTQMKEVFWTDSKTVLGYINNDARSAQELIDKTLWWNGLNFLLNSPEDWSSVDDVPSIPPEDSEQRLRKLAISDSQSENARRQEGIATCKPVDIQELKYAEQQIIKIERNKAFQDEVQLLKDVKTKQQAVNQDTSKDKKRAMKRSSSLYKLDPFLDEDSLLRVGGRLSQSSAPYEVKHPVILPKKGHLMNLILCHYHRLRGSPQEQKMANLPKDRLEPAPPFAFSAVDYFGPWYIKEGRHEVKRHGVLFTCLVSRAVHLEVTSSLSTDSFLNAYRRFVGRHGPVKQLRSDQGTNFVGARNELQQELATLEHDKIRQELVKTNCDWVDFKTNVPEASHMGRA</sequence>
<keyword evidence="2" id="KW-1185">Reference proteome</keyword>
<dbReference type="GO" id="GO:0003676">
    <property type="term" value="F:nucleic acid binding"/>
    <property type="evidence" value="ECO:0007669"/>
    <property type="project" value="InterPro"/>
</dbReference>
<dbReference type="Pfam" id="PF05380">
    <property type="entry name" value="Peptidase_A17"/>
    <property type="match status" value="1"/>
</dbReference>
<dbReference type="SUPFAM" id="SSF53098">
    <property type="entry name" value="Ribonuclease H-like"/>
    <property type="match status" value="1"/>
</dbReference>
<dbReference type="Gene3D" id="3.30.420.10">
    <property type="entry name" value="Ribonuclease H-like superfamily/Ribonuclease H"/>
    <property type="match status" value="1"/>
</dbReference>
<dbReference type="PANTHER" id="PTHR47331">
    <property type="entry name" value="PHD-TYPE DOMAIN-CONTAINING PROTEIN"/>
    <property type="match status" value="1"/>
</dbReference>
<evidence type="ECO:0008006" key="3">
    <source>
        <dbReference type="Google" id="ProtNLM"/>
    </source>
</evidence>
<comment type="caution">
    <text evidence="1">The sequence shown here is derived from an EMBL/GenBank/DDBJ whole genome shotgun (WGS) entry which is preliminary data.</text>
</comment>
<dbReference type="AlphaFoldDB" id="A0A2B4RFE1"/>
<dbReference type="InterPro" id="IPR012337">
    <property type="entry name" value="RNaseH-like_sf"/>
</dbReference>
<dbReference type="PANTHER" id="PTHR47331:SF5">
    <property type="entry name" value="RIBONUCLEASE H"/>
    <property type="match status" value="1"/>
</dbReference>
<evidence type="ECO:0000313" key="2">
    <source>
        <dbReference type="Proteomes" id="UP000225706"/>
    </source>
</evidence>
<evidence type="ECO:0000313" key="1">
    <source>
        <dbReference type="EMBL" id="PFX14995.1"/>
    </source>
</evidence>
<dbReference type="STRING" id="50429.A0A2B4RFE1"/>
<dbReference type="InterPro" id="IPR008042">
    <property type="entry name" value="Retrotrans_Pao"/>
</dbReference>
<accession>A0A2B4RFE1</accession>